<evidence type="ECO:0000313" key="1">
    <source>
        <dbReference type="EMBL" id="KAL3648915.1"/>
    </source>
</evidence>
<dbReference type="AlphaFoldDB" id="A0ABD3E334"/>
<accession>A0ABD3E334</accession>
<protein>
    <submittedName>
        <fullName evidence="1">Uncharacterized protein</fullName>
    </submittedName>
</protein>
<name>A0ABD3E334_9LAMI</name>
<evidence type="ECO:0000313" key="2">
    <source>
        <dbReference type="Proteomes" id="UP001632038"/>
    </source>
</evidence>
<comment type="caution">
    <text evidence="1">The sequence shown here is derived from an EMBL/GenBank/DDBJ whole genome shotgun (WGS) entry which is preliminary data.</text>
</comment>
<dbReference type="Proteomes" id="UP001632038">
    <property type="component" value="Unassembled WGS sequence"/>
</dbReference>
<reference evidence="2" key="1">
    <citation type="journal article" date="2024" name="IScience">
        <title>Strigolactones Initiate the Formation of Haustorium-like Structures in Castilleja.</title>
        <authorList>
            <person name="Buerger M."/>
            <person name="Peterson D."/>
            <person name="Chory J."/>
        </authorList>
    </citation>
    <scope>NUCLEOTIDE SEQUENCE [LARGE SCALE GENOMIC DNA]</scope>
</reference>
<sequence length="40" mass="4317">MGCITIRIRKVFESRVTRGAAVTLKGTIDAFVSHSSIHSA</sequence>
<proteinExistence type="predicted"/>
<dbReference type="EMBL" id="JAVIJP010000007">
    <property type="protein sequence ID" value="KAL3648915.1"/>
    <property type="molecule type" value="Genomic_DNA"/>
</dbReference>
<gene>
    <name evidence="1" type="ORF">CASFOL_005318</name>
</gene>
<organism evidence="1 2">
    <name type="scientific">Castilleja foliolosa</name>
    <dbReference type="NCBI Taxonomy" id="1961234"/>
    <lineage>
        <taxon>Eukaryota</taxon>
        <taxon>Viridiplantae</taxon>
        <taxon>Streptophyta</taxon>
        <taxon>Embryophyta</taxon>
        <taxon>Tracheophyta</taxon>
        <taxon>Spermatophyta</taxon>
        <taxon>Magnoliopsida</taxon>
        <taxon>eudicotyledons</taxon>
        <taxon>Gunneridae</taxon>
        <taxon>Pentapetalae</taxon>
        <taxon>asterids</taxon>
        <taxon>lamiids</taxon>
        <taxon>Lamiales</taxon>
        <taxon>Orobanchaceae</taxon>
        <taxon>Pedicularideae</taxon>
        <taxon>Castillejinae</taxon>
        <taxon>Castilleja</taxon>
    </lineage>
</organism>
<keyword evidence="2" id="KW-1185">Reference proteome</keyword>